<accession>A0A2X1AHF7</accession>
<feature type="compositionally biased region" description="Polar residues" evidence="1">
    <location>
        <begin position="43"/>
        <end position="53"/>
    </location>
</feature>
<dbReference type="GO" id="GO:0008270">
    <property type="term" value="F:zinc ion binding"/>
    <property type="evidence" value="ECO:0007669"/>
    <property type="project" value="InterPro"/>
</dbReference>
<dbReference type="InterPro" id="IPR002328">
    <property type="entry name" value="ADH_Zn_CS"/>
</dbReference>
<sequence>MTRVPTVRRTDLDRSLAALKAAGHEIAGVTIKPGGEVMILTGQPSTSHQSASVSALDAWREQRRGQGAA</sequence>
<dbReference type="AlphaFoldDB" id="A0A2X1AHF7"/>
<reference evidence="2 3" key="1">
    <citation type="submission" date="2018-06" db="EMBL/GenBank/DDBJ databases">
        <authorList>
            <consortium name="Pathogen Informatics"/>
            <person name="Doyle S."/>
        </authorList>
    </citation>
    <scope>NUCLEOTIDE SEQUENCE [LARGE SCALE GENOMIC DNA]</scope>
    <source>
        <strain evidence="2 3">NCTC11165</strain>
    </source>
</reference>
<gene>
    <name evidence="2" type="ORF">NCTC11165_01690</name>
</gene>
<dbReference type="GO" id="GO:0016491">
    <property type="term" value="F:oxidoreductase activity"/>
    <property type="evidence" value="ECO:0007669"/>
    <property type="project" value="InterPro"/>
</dbReference>
<organism evidence="2 3">
    <name type="scientific">Brevundimonas diminuta</name>
    <name type="common">Pseudomonas diminuta</name>
    <dbReference type="NCBI Taxonomy" id="293"/>
    <lineage>
        <taxon>Bacteria</taxon>
        <taxon>Pseudomonadati</taxon>
        <taxon>Pseudomonadota</taxon>
        <taxon>Alphaproteobacteria</taxon>
        <taxon>Caulobacterales</taxon>
        <taxon>Caulobacteraceae</taxon>
        <taxon>Brevundimonas</taxon>
    </lineage>
</organism>
<proteinExistence type="predicted"/>
<protein>
    <submittedName>
        <fullName evidence="2">Uncharacterized protein</fullName>
    </submittedName>
</protein>
<name>A0A2X1AHF7_BREDI</name>
<evidence type="ECO:0000313" key="3">
    <source>
        <dbReference type="Proteomes" id="UP000250358"/>
    </source>
</evidence>
<dbReference type="Proteomes" id="UP000250358">
    <property type="component" value="Unassembled WGS sequence"/>
</dbReference>
<feature type="region of interest" description="Disordered" evidence="1">
    <location>
        <begin position="43"/>
        <end position="69"/>
    </location>
</feature>
<feature type="compositionally biased region" description="Basic and acidic residues" evidence="1">
    <location>
        <begin position="58"/>
        <end position="69"/>
    </location>
</feature>
<evidence type="ECO:0000313" key="2">
    <source>
        <dbReference type="EMBL" id="SPU44288.1"/>
    </source>
</evidence>
<dbReference type="EMBL" id="UAQM01000011">
    <property type="protein sequence ID" value="SPU44288.1"/>
    <property type="molecule type" value="Genomic_DNA"/>
</dbReference>
<dbReference type="PROSITE" id="PS00059">
    <property type="entry name" value="ADH_ZINC"/>
    <property type="match status" value="1"/>
</dbReference>
<evidence type="ECO:0000256" key="1">
    <source>
        <dbReference type="SAM" id="MobiDB-lite"/>
    </source>
</evidence>